<evidence type="ECO:0000256" key="5">
    <source>
        <dbReference type="ARBA" id="ARBA00022664"/>
    </source>
</evidence>
<dbReference type="GO" id="GO:0005686">
    <property type="term" value="C:U2 snRNP"/>
    <property type="evidence" value="ECO:0007669"/>
    <property type="project" value="TreeGrafter"/>
</dbReference>
<reference evidence="13" key="1">
    <citation type="submission" date="2020-06" db="EMBL/GenBank/DDBJ databases">
        <title>Genomes of multiple members of Pneumocystis genus reveal paths to human pathogen Pneumocystis jirovecii.</title>
        <authorList>
            <person name="Cisse O.H."/>
            <person name="Ma L."/>
            <person name="Dekker J."/>
            <person name="Khil P."/>
            <person name="Jo J."/>
            <person name="Brenchley J."/>
            <person name="Blair R."/>
            <person name="Pahar B."/>
            <person name="Chabe M."/>
            <person name="Van Rompay K.A."/>
            <person name="Keesler R."/>
            <person name="Sukura A."/>
            <person name="Hirsch V."/>
            <person name="Kutty G."/>
            <person name="Liu Y."/>
            <person name="Peng L."/>
            <person name="Chen J."/>
            <person name="Song J."/>
            <person name="Weissenbacher-Lang C."/>
            <person name="Xu J."/>
            <person name="Upham N.S."/>
            <person name="Stajich J.E."/>
            <person name="Cuomo C.A."/>
            <person name="Cushion M.T."/>
            <person name="Kovacs J.A."/>
        </authorList>
    </citation>
    <scope>NUCLEOTIDE SEQUENCE</scope>
    <source>
        <strain evidence="13">2A</strain>
    </source>
</reference>
<evidence type="ECO:0000256" key="2">
    <source>
        <dbReference type="ARBA" id="ARBA00004496"/>
    </source>
</evidence>
<gene>
    <name evidence="13" type="ORF">MERGE_002875</name>
</gene>
<sequence>MLSPDRTQFCRKIGDIHRKLCICLCLNRFDIFKFDRPASYPKWLQLSGEVKCLINYRLRVILGDSRHLTGQMLAFGYLDKHMNMVLADCEEFRCIKRKITKMAKEETEVEEKRTLGLVIVRGEFIVSISVDAPPPADVSTRLGTLQPGPGAGYPAGRGLSVGSVPSAASAGLTGPVRGPGTGMAAPPVFRPPGFSTTGMPIPPQGFAPPGFPPGQPMPGFRPPG</sequence>
<keyword evidence="14" id="KW-1185">Reference proteome</keyword>
<evidence type="ECO:0000259" key="12">
    <source>
        <dbReference type="PROSITE" id="PS52002"/>
    </source>
</evidence>
<dbReference type="Proteomes" id="UP000663699">
    <property type="component" value="Chromosome 7"/>
</dbReference>
<proteinExistence type="inferred from homology"/>
<dbReference type="InterPro" id="IPR047575">
    <property type="entry name" value="Sm"/>
</dbReference>
<keyword evidence="4" id="KW-0963">Cytoplasm</keyword>
<evidence type="ECO:0000256" key="6">
    <source>
        <dbReference type="ARBA" id="ARBA00022884"/>
    </source>
</evidence>
<keyword evidence="6" id="KW-0694">RNA-binding</keyword>
<dbReference type="InterPro" id="IPR050914">
    <property type="entry name" value="snRNP_SmB/NAA38-like"/>
</dbReference>
<evidence type="ECO:0000256" key="9">
    <source>
        <dbReference type="ARBA" id="ARBA00023274"/>
    </source>
</evidence>
<keyword evidence="5" id="KW-0507">mRNA processing</keyword>
<dbReference type="AlphaFoldDB" id="A0A899G008"/>
<dbReference type="GO" id="GO:0005737">
    <property type="term" value="C:cytoplasm"/>
    <property type="evidence" value="ECO:0007669"/>
    <property type="project" value="UniProtKB-SubCell"/>
</dbReference>
<keyword evidence="7" id="KW-0508">mRNA splicing</keyword>
<comment type="similarity">
    <text evidence="3">Belongs to the snRNP SmB/SmN family.</text>
</comment>
<dbReference type="SUPFAM" id="SSF50182">
    <property type="entry name" value="Sm-like ribonucleoproteins"/>
    <property type="match status" value="1"/>
</dbReference>
<dbReference type="GO" id="GO:0003723">
    <property type="term" value="F:RNA binding"/>
    <property type="evidence" value="ECO:0007669"/>
    <property type="project" value="UniProtKB-KW"/>
</dbReference>
<evidence type="ECO:0000256" key="4">
    <source>
        <dbReference type="ARBA" id="ARBA00022490"/>
    </source>
</evidence>
<dbReference type="SMART" id="SM00651">
    <property type="entry name" value="Sm"/>
    <property type="match status" value="1"/>
</dbReference>
<evidence type="ECO:0000256" key="11">
    <source>
        <dbReference type="SAM" id="MobiDB-lite"/>
    </source>
</evidence>
<dbReference type="InterPro" id="IPR010920">
    <property type="entry name" value="LSM_dom_sf"/>
</dbReference>
<name>A0A899G008_9ASCO</name>
<dbReference type="Gene3D" id="2.30.30.100">
    <property type="match status" value="1"/>
</dbReference>
<feature type="domain" description="Sm" evidence="12">
    <location>
        <begin position="45"/>
        <end position="134"/>
    </location>
</feature>
<evidence type="ECO:0000313" key="14">
    <source>
        <dbReference type="Proteomes" id="UP000663699"/>
    </source>
</evidence>
<feature type="region of interest" description="Disordered" evidence="11">
    <location>
        <begin position="170"/>
        <end position="224"/>
    </location>
</feature>
<dbReference type="GO" id="GO:0005685">
    <property type="term" value="C:U1 snRNP"/>
    <property type="evidence" value="ECO:0007669"/>
    <property type="project" value="TreeGrafter"/>
</dbReference>
<keyword evidence="8" id="KW-0539">Nucleus</keyword>
<evidence type="ECO:0000256" key="10">
    <source>
        <dbReference type="ARBA" id="ARBA00041355"/>
    </source>
</evidence>
<dbReference type="CDD" id="cd01717">
    <property type="entry name" value="Sm_B"/>
    <property type="match status" value="1"/>
</dbReference>
<organism evidence="13 14">
    <name type="scientific">Pneumocystis wakefieldiae</name>
    <dbReference type="NCBI Taxonomy" id="38082"/>
    <lineage>
        <taxon>Eukaryota</taxon>
        <taxon>Fungi</taxon>
        <taxon>Dikarya</taxon>
        <taxon>Ascomycota</taxon>
        <taxon>Taphrinomycotina</taxon>
        <taxon>Pneumocystomycetes</taxon>
        <taxon>Pneumocystaceae</taxon>
        <taxon>Pneumocystis</taxon>
    </lineage>
</organism>
<dbReference type="GO" id="GO:0000398">
    <property type="term" value="P:mRNA splicing, via spliceosome"/>
    <property type="evidence" value="ECO:0007669"/>
    <property type="project" value="TreeGrafter"/>
</dbReference>
<accession>A0A899G008</accession>
<dbReference type="PANTHER" id="PTHR10701">
    <property type="entry name" value="SMALL NUCLEAR RIBONUCLEOPROTEIN-ASSOCIATED PROTEIN B AND N"/>
    <property type="match status" value="1"/>
</dbReference>
<dbReference type="OrthoDB" id="2020720at2759"/>
<feature type="compositionally biased region" description="Pro residues" evidence="11">
    <location>
        <begin position="200"/>
        <end position="224"/>
    </location>
</feature>
<dbReference type="GO" id="GO:0005682">
    <property type="term" value="C:U5 snRNP"/>
    <property type="evidence" value="ECO:0007669"/>
    <property type="project" value="TreeGrafter"/>
</dbReference>
<dbReference type="Pfam" id="PF01423">
    <property type="entry name" value="LSM"/>
    <property type="match status" value="1"/>
</dbReference>
<protein>
    <recommendedName>
        <fullName evidence="10">Sm protein B</fullName>
    </recommendedName>
</protein>
<evidence type="ECO:0000313" key="13">
    <source>
        <dbReference type="EMBL" id="QSL65562.1"/>
    </source>
</evidence>
<dbReference type="GO" id="GO:0046540">
    <property type="term" value="C:U4/U6 x U5 tri-snRNP complex"/>
    <property type="evidence" value="ECO:0007669"/>
    <property type="project" value="TreeGrafter"/>
</dbReference>
<dbReference type="GO" id="GO:0071013">
    <property type="term" value="C:catalytic step 2 spliceosome"/>
    <property type="evidence" value="ECO:0007669"/>
    <property type="project" value="TreeGrafter"/>
</dbReference>
<dbReference type="PROSITE" id="PS52002">
    <property type="entry name" value="SM"/>
    <property type="match status" value="1"/>
</dbReference>
<dbReference type="GO" id="GO:0005687">
    <property type="term" value="C:U4 snRNP"/>
    <property type="evidence" value="ECO:0007669"/>
    <property type="project" value="TreeGrafter"/>
</dbReference>
<evidence type="ECO:0000256" key="7">
    <source>
        <dbReference type="ARBA" id="ARBA00023187"/>
    </source>
</evidence>
<dbReference type="EMBL" id="CP054538">
    <property type="protein sequence ID" value="QSL65562.1"/>
    <property type="molecule type" value="Genomic_DNA"/>
</dbReference>
<evidence type="ECO:0000256" key="1">
    <source>
        <dbReference type="ARBA" id="ARBA00004123"/>
    </source>
</evidence>
<comment type="subcellular location">
    <subcellularLocation>
        <location evidence="2">Cytoplasm</location>
    </subcellularLocation>
    <subcellularLocation>
        <location evidence="1">Nucleus</location>
    </subcellularLocation>
</comment>
<keyword evidence="9" id="KW-0687">Ribonucleoprotein</keyword>
<dbReference type="InterPro" id="IPR001163">
    <property type="entry name" value="Sm_dom_euk/arc"/>
</dbReference>
<dbReference type="PANTHER" id="PTHR10701:SF0">
    <property type="entry name" value="SMALL NUCLEAR RIBONUCLEOPROTEIN-ASSOCIATED PROTEIN B"/>
    <property type="match status" value="1"/>
</dbReference>
<dbReference type="GO" id="GO:0070990">
    <property type="term" value="F:snRNP binding"/>
    <property type="evidence" value="ECO:0007669"/>
    <property type="project" value="TreeGrafter"/>
</dbReference>
<dbReference type="GO" id="GO:0071004">
    <property type="term" value="C:U2-type prespliceosome"/>
    <property type="evidence" value="ECO:0007669"/>
    <property type="project" value="TreeGrafter"/>
</dbReference>
<evidence type="ECO:0000256" key="3">
    <source>
        <dbReference type="ARBA" id="ARBA00009123"/>
    </source>
</evidence>
<evidence type="ECO:0000256" key="8">
    <source>
        <dbReference type="ARBA" id="ARBA00023242"/>
    </source>
</evidence>